<evidence type="ECO:0000256" key="1">
    <source>
        <dbReference type="SAM" id="Coils"/>
    </source>
</evidence>
<reference evidence="3" key="1">
    <citation type="submission" date="2023-08" db="EMBL/GenBank/DDBJ databases">
        <authorList>
            <person name="Chen Y."/>
            <person name="Shah S."/>
            <person name="Dougan E. K."/>
            <person name="Thang M."/>
            <person name="Chan C."/>
        </authorList>
    </citation>
    <scope>NUCLEOTIDE SEQUENCE</scope>
</reference>
<accession>A0AA36MQ95</accession>
<feature type="region of interest" description="Disordered" evidence="2">
    <location>
        <begin position="148"/>
        <end position="178"/>
    </location>
</feature>
<evidence type="ECO:0000256" key="2">
    <source>
        <dbReference type="SAM" id="MobiDB-lite"/>
    </source>
</evidence>
<keyword evidence="4" id="KW-1185">Reference proteome</keyword>
<keyword evidence="1" id="KW-0175">Coiled coil</keyword>
<dbReference type="InterPro" id="IPR008974">
    <property type="entry name" value="TRAF-like"/>
</dbReference>
<name>A0AA36MQ95_9DINO</name>
<evidence type="ECO:0000313" key="3">
    <source>
        <dbReference type="EMBL" id="CAJ1375332.1"/>
    </source>
</evidence>
<dbReference type="SUPFAM" id="SSF49599">
    <property type="entry name" value="TRAF domain-like"/>
    <property type="match status" value="1"/>
</dbReference>
<feature type="compositionally biased region" description="Low complexity" evidence="2">
    <location>
        <begin position="155"/>
        <end position="175"/>
    </location>
</feature>
<evidence type="ECO:0000313" key="4">
    <source>
        <dbReference type="Proteomes" id="UP001178507"/>
    </source>
</evidence>
<gene>
    <name evidence="3" type="ORF">EVOR1521_LOCUS4630</name>
</gene>
<organism evidence="3 4">
    <name type="scientific">Effrenium voratum</name>
    <dbReference type="NCBI Taxonomy" id="2562239"/>
    <lineage>
        <taxon>Eukaryota</taxon>
        <taxon>Sar</taxon>
        <taxon>Alveolata</taxon>
        <taxon>Dinophyceae</taxon>
        <taxon>Suessiales</taxon>
        <taxon>Symbiodiniaceae</taxon>
        <taxon>Effrenium</taxon>
    </lineage>
</organism>
<protein>
    <recommendedName>
        <fullName evidence="5">MATH domain-containing protein</fullName>
    </recommendedName>
</protein>
<dbReference type="SUPFAM" id="SSF57997">
    <property type="entry name" value="Tropomyosin"/>
    <property type="match status" value="1"/>
</dbReference>
<comment type="caution">
    <text evidence="3">The sequence shown here is derived from an EMBL/GenBank/DDBJ whole genome shotgun (WGS) entry which is preliminary data.</text>
</comment>
<dbReference type="EMBL" id="CAUJNA010000315">
    <property type="protein sequence ID" value="CAJ1375332.1"/>
    <property type="molecule type" value="Genomic_DNA"/>
</dbReference>
<feature type="coiled-coil region" evidence="1">
    <location>
        <begin position="221"/>
        <end position="369"/>
    </location>
</feature>
<dbReference type="Proteomes" id="UP001178507">
    <property type="component" value="Unassembled WGS sequence"/>
</dbReference>
<proteinExistence type="predicted"/>
<feature type="region of interest" description="Disordered" evidence="2">
    <location>
        <begin position="566"/>
        <end position="613"/>
    </location>
</feature>
<dbReference type="AlphaFoldDB" id="A0AA36MQ95"/>
<feature type="region of interest" description="Disordered" evidence="2">
    <location>
        <begin position="199"/>
        <end position="220"/>
    </location>
</feature>
<evidence type="ECO:0008006" key="5">
    <source>
        <dbReference type="Google" id="ProtNLM"/>
    </source>
</evidence>
<sequence length="659" mass="72607">MSPNPETAWKGVPASTTWSAMVAKEEAEWPPELPEEPMRWKLLIVVIDCSYGPRLHNPPRSIRALKAKLAAALGIEALSKQSGTGGAEAASAQAIVTGIEGPQRHLIEQDDDLCGFWDRVATNPGLNEDHEESRRASKTLMIPGLAGTMTTTWGSSHPVPTRSSSRSSQPNQPMPVSGFGMVPVKSLVAEMRSNSQLGSIPVQSHARNGEHRSSSGGAVDTSAFEARIHDLEEQCEEAEAKLTTCMQQLESSTAELEMAQHEVASERMAHAASQEKVAQLEELSAQLQDQNLGFIKTFEEQLETSRRDIKQEMSEQYQAVLDAQAKKVHEAEGNAKRLEGQLRVTLDKIKDLEAALRQERSNARRSEAALAGEHAKIEEMTAKIQSQAARLRQLEYYANSWERKVHELAEANAIKVLTEPNNVHTFRVSNFSRLRLWPKGRMVQSPEFKISQLGDTQIEFFPAGEVNSRPGWCSLRLRIPDGTRLRWRVKIGSRDFDVRDDHYDSRQWWNRYGIQCLNLCQAEELLPEVLPESDSVLIGMEVLEVISKPVILNAFAADEMLEVPRRPGTAPQRQVESPQLPPQAPPQVTVPSAPLVKRETARSQPQLPKPAHALAAGTASAAAAAAAFAVKSGNLPPAVAASRGLHRQRSYSSVRASVP</sequence>
<dbReference type="Gene3D" id="2.60.210.10">
    <property type="entry name" value="Apoptosis, Tumor Necrosis Factor Receptor Associated Protein 2, Chain A"/>
    <property type="match status" value="1"/>
</dbReference>